<evidence type="ECO:0000313" key="2">
    <source>
        <dbReference type="EMBL" id="GGJ63265.1"/>
    </source>
</evidence>
<sequence length="60" mass="6989">MRNIVYGIEIKANKKFNFGKKTFFILINAIFAIIYLIKYPLKDGWHDAIITQDSLKNKGL</sequence>
<comment type="caution">
    <text evidence="2">The sequence shown here is derived from an EMBL/GenBank/DDBJ whole genome shotgun (WGS) entry which is preliminary data.</text>
</comment>
<evidence type="ECO:0000313" key="3">
    <source>
        <dbReference type="Proteomes" id="UP000634435"/>
    </source>
</evidence>
<organism evidence="2 3">
    <name type="scientific">Virgibacillus kapii</name>
    <dbReference type="NCBI Taxonomy" id="1638645"/>
    <lineage>
        <taxon>Bacteria</taxon>
        <taxon>Bacillati</taxon>
        <taxon>Bacillota</taxon>
        <taxon>Bacilli</taxon>
        <taxon>Bacillales</taxon>
        <taxon>Bacillaceae</taxon>
        <taxon>Virgibacillus</taxon>
    </lineage>
</organism>
<dbReference type="Proteomes" id="UP000634435">
    <property type="component" value="Unassembled WGS sequence"/>
</dbReference>
<feature type="transmembrane region" description="Helical" evidence="1">
    <location>
        <begin position="21"/>
        <end position="37"/>
    </location>
</feature>
<keyword evidence="1" id="KW-0472">Membrane</keyword>
<name>A0ABQ2DPG1_9BACI</name>
<evidence type="ECO:0000256" key="1">
    <source>
        <dbReference type="SAM" id="Phobius"/>
    </source>
</evidence>
<reference evidence="3" key="1">
    <citation type="journal article" date="2019" name="Int. J. Syst. Evol. Microbiol.">
        <title>The Global Catalogue of Microorganisms (GCM) 10K type strain sequencing project: providing services to taxonomists for standard genome sequencing and annotation.</title>
        <authorList>
            <consortium name="The Broad Institute Genomics Platform"/>
            <consortium name="The Broad Institute Genome Sequencing Center for Infectious Disease"/>
            <person name="Wu L."/>
            <person name="Ma J."/>
        </authorList>
    </citation>
    <scope>NUCLEOTIDE SEQUENCE [LARGE SCALE GENOMIC DNA]</scope>
    <source>
        <strain evidence="3">JCM 30071</strain>
    </source>
</reference>
<proteinExistence type="predicted"/>
<dbReference type="EMBL" id="BMPN01000004">
    <property type="protein sequence ID" value="GGJ63265.1"/>
    <property type="molecule type" value="Genomic_DNA"/>
</dbReference>
<keyword evidence="1" id="KW-0812">Transmembrane</keyword>
<keyword evidence="3" id="KW-1185">Reference proteome</keyword>
<keyword evidence="1" id="KW-1133">Transmembrane helix</keyword>
<gene>
    <name evidence="2" type="ORF">GCM10007111_26580</name>
</gene>
<accession>A0ABQ2DPG1</accession>
<protein>
    <submittedName>
        <fullName evidence="2">Uncharacterized protein</fullName>
    </submittedName>
</protein>